<evidence type="ECO:0000256" key="7">
    <source>
        <dbReference type="ARBA" id="ARBA00026209"/>
    </source>
</evidence>
<name>A0A9P6RX29_9FUNG</name>
<dbReference type="EMBL" id="JAAAIP010000042">
    <property type="protein sequence ID" value="KAG0328095.1"/>
    <property type="molecule type" value="Genomic_DNA"/>
</dbReference>
<feature type="repeat" description="ARM" evidence="8">
    <location>
        <begin position="647"/>
        <end position="689"/>
    </location>
</feature>
<organism evidence="9 10">
    <name type="scientific">Dissophora globulifera</name>
    <dbReference type="NCBI Taxonomy" id="979702"/>
    <lineage>
        <taxon>Eukaryota</taxon>
        <taxon>Fungi</taxon>
        <taxon>Fungi incertae sedis</taxon>
        <taxon>Mucoromycota</taxon>
        <taxon>Mortierellomycotina</taxon>
        <taxon>Mortierellomycetes</taxon>
        <taxon>Mortierellales</taxon>
        <taxon>Mortierellaceae</taxon>
        <taxon>Dissophora</taxon>
    </lineage>
</organism>
<dbReference type="Pfam" id="PF00514">
    <property type="entry name" value="Arm"/>
    <property type="match status" value="2"/>
</dbReference>
<evidence type="ECO:0000256" key="4">
    <source>
        <dbReference type="ARBA" id="ARBA00022737"/>
    </source>
</evidence>
<keyword evidence="4" id="KW-0677">Repeat</keyword>
<dbReference type="Gene3D" id="1.25.10.10">
    <property type="entry name" value="Leucine-rich Repeat Variant"/>
    <property type="match status" value="3"/>
</dbReference>
<keyword evidence="5" id="KW-0472">Membrane</keyword>
<dbReference type="AlphaFoldDB" id="A0A9P6RX29"/>
<dbReference type="GO" id="GO:0043495">
    <property type="term" value="F:protein-membrane adaptor activity"/>
    <property type="evidence" value="ECO:0007669"/>
    <property type="project" value="InterPro"/>
</dbReference>
<dbReference type="InterPro" id="IPR000225">
    <property type="entry name" value="Armadillo"/>
</dbReference>
<evidence type="ECO:0000256" key="2">
    <source>
        <dbReference type="ARBA" id="ARBA00005462"/>
    </source>
</evidence>
<gene>
    <name evidence="9" type="primary">VAC8_4</name>
    <name evidence="9" type="ORF">BGZ99_006268</name>
</gene>
<dbReference type="GO" id="GO:0005774">
    <property type="term" value="C:vacuolar membrane"/>
    <property type="evidence" value="ECO:0007669"/>
    <property type="project" value="UniProtKB-SubCell"/>
</dbReference>
<evidence type="ECO:0000256" key="3">
    <source>
        <dbReference type="ARBA" id="ARBA00022554"/>
    </source>
</evidence>
<evidence type="ECO:0000256" key="6">
    <source>
        <dbReference type="ARBA" id="ARBA00023288"/>
    </source>
</evidence>
<evidence type="ECO:0000256" key="1">
    <source>
        <dbReference type="ARBA" id="ARBA00004592"/>
    </source>
</evidence>
<dbReference type="GO" id="GO:0071562">
    <property type="term" value="P:nucleus-vacuole junction assembly"/>
    <property type="evidence" value="ECO:0007669"/>
    <property type="project" value="InterPro"/>
</dbReference>
<comment type="subcellular location">
    <subcellularLocation>
        <location evidence="1">Vacuole membrane</location>
        <topology evidence="1">Lipid-anchor</topology>
    </subcellularLocation>
</comment>
<dbReference type="OrthoDB" id="5588846at2759"/>
<keyword evidence="3" id="KW-0926">Vacuole</keyword>
<dbReference type="PANTHER" id="PTHR47249:SF1">
    <property type="entry name" value="VACUOLAR PROTEIN 8"/>
    <property type="match status" value="1"/>
</dbReference>
<keyword evidence="6" id="KW-0449">Lipoprotein</keyword>
<evidence type="ECO:0000256" key="5">
    <source>
        <dbReference type="ARBA" id="ARBA00023136"/>
    </source>
</evidence>
<dbReference type="InterPro" id="IPR016024">
    <property type="entry name" value="ARM-type_fold"/>
</dbReference>
<comment type="caution">
    <text evidence="9">The sequence shown here is derived from an EMBL/GenBank/DDBJ whole genome shotgun (WGS) entry which is preliminary data.</text>
</comment>
<keyword evidence="10" id="KW-1185">Reference proteome</keyword>
<feature type="repeat" description="ARM" evidence="8">
    <location>
        <begin position="123"/>
        <end position="162"/>
    </location>
</feature>
<dbReference type="SMART" id="SM00185">
    <property type="entry name" value="ARM"/>
    <property type="match status" value="7"/>
</dbReference>
<dbReference type="InterPro" id="IPR011989">
    <property type="entry name" value="ARM-like"/>
</dbReference>
<accession>A0A9P6RX29</accession>
<protein>
    <recommendedName>
        <fullName evidence="7">Vacuolar protein 8</fullName>
    </recommendedName>
</protein>
<feature type="repeat" description="ARM" evidence="8">
    <location>
        <begin position="165"/>
        <end position="207"/>
    </location>
</feature>
<dbReference type="InterPro" id="IPR045156">
    <property type="entry name" value="Vac8"/>
</dbReference>
<proteinExistence type="inferred from homology"/>
<dbReference type="PROSITE" id="PS50176">
    <property type="entry name" value="ARM_REPEAT"/>
    <property type="match status" value="3"/>
</dbReference>
<sequence>MEPILYMLRSSDVAVLKPSLFALAKLVHQDEKNSKLAVELGALEDLNRLMRAAAPNIHGIALAVIREVIENESLRVEVARSGVIGPLFLLASSNDPRVSRNVAATFCEFSQTSETRRMIVEAGAIPFLIRFLDFNPDIQTVAVRALADISIDHSYRRMIVNEQEGLISTLVDLLDSHNPDIPPAAALALSRMTFDQDFKAEILQTQVLTLLSQMMRSNSYQFIRHSVRLFLALYKDLAIGTTHIEAAITDRIVELISYKGNSDIQYDAIFSLYGLSNNDQNAREVIRAGAVDRICDLVSQANLRLQSQMTSFLCHLTSFESLGPQLGRSGLFEVLIPLSLSTHEKVWTASAGAILQIIDTKDHISISRVWNAPTGGLRNCFIRSLRSNYGSLQHLTIRTIFKWLEDENLAMKILITGSPEILTRVKEIANDAEACAPIPVEDLRDNVDLDPSVITMVQAGLIVDMLELKIMEEKSSYILWEDIQRQFGNVQYVMNDGVWIPFMRDASHEDILPQRIEAQKDVTLEVVLQESKHEVDDDASSMPDLELLSIADPGPKHKLETIHGDGASNAQKGFNNAQDVLEVKALYYLMRHMKEYEEKITVENFLEGKPLHMMSTLAFSNNLERQRVVAQYYTILSTQVDESVSEDALGSLLHLLQSNDLEVQRSSTAALYRLSVNVENKTKIVKLEAIEPLIRLMLSPDIAVHTDASACICSLAQLDGQTRSACSFGATDTV</sequence>
<dbReference type="Proteomes" id="UP000738325">
    <property type="component" value="Unassembled WGS sequence"/>
</dbReference>
<evidence type="ECO:0000313" key="9">
    <source>
        <dbReference type="EMBL" id="KAG0328095.1"/>
    </source>
</evidence>
<dbReference type="SUPFAM" id="SSF48371">
    <property type="entry name" value="ARM repeat"/>
    <property type="match status" value="2"/>
</dbReference>
<reference evidence="9" key="1">
    <citation type="journal article" date="2020" name="Fungal Divers.">
        <title>Resolving the Mortierellaceae phylogeny through synthesis of multi-gene phylogenetics and phylogenomics.</title>
        <authorList>
            <person name="Vandepol N."/>
            <person name="Liber J."/>
            <person name="Desiro A."/>
            <person name="Na H."/>
            <person name="Kennedy M."/>
            <person name="Barry K."/>
            <person name="Grigoriev I.V."/>
            <person name="Miller A.N."/>
            <person name="O'Donnell K."/>
            <person name="Stajich J.E."/>
            <person name="Bonito G."/>
        </authorList>
    </citation>
    <scope>NUCLEOTIDE SEQUENCE</scope>
    <source>
        <strain evidence="9">REB-010B</strain>
    </source>
</reference>
<evidence type="ECO:0000313" key="10">
    <source>
        <dbReference type="Proteomes" id="UP000738325"/>
    </source>
</evidence>
<comment type="similarity">
    <text evidence="2">Belongs to the beta-catenin family.</text>
</comment>
<dbReference type="PANTHER" id="PTHR47249">
    <property type="entry name" value="VACUOLAR PROTEIN 8"/>
    <property type="match status" value="1"/>
</dbReference>
<evidence type="ECO:0000256" key="8">
    <source>
        <dbReference type="PROSITE-ProRule" id="PRU00259"/>
    </source>
</evidence>